<reference evidence="1 2" key="1">
    <citation type="submission" date="2021-01" db="EMBL/GenBank/DDBJ databases">
        <title>Whole genome shotgun sequence of Actinoplanes deccanensis NBRC 13994.</title>
        <authorList>
            <person name="Komaki H."/>
            <person name="Tamura T."/>
        </authorList>
    </citation>
    <scope>NUCLEOTIDE SEQUENCE [LARGE SCALE GENOMIC DNA]</scope>
    <source>
        <strain evidence="1 2">NBRC 13994</strain>
    </source>
</reference>
<accession>A0ABQ3XUE7</accession>
<sequence length="149" mass="16634">MEFARRRKVETSFDLRPAEAAKGRLQAGPAQRQIRKPRHAGLFQAVHRLDAGLDPAARAQLAEWIRGEYQSEFGDVPLGLFALCHLGPPYIDHRLDLWQSIVEHYAPADAVPQPYAQARMLVRSGAYDFVEVYASGELRPVLKDGSVVA</sequence>
<evidence type="ECO:0000313" key="2">
    <source>
        <dbReference type="Proteomes" id="UP000609879"/>
    </source>
</evidence>
<gene>
    <name evidence="1" type="ORF">Ade02nite_00150</name>
</gene>
<name>A0ABQ3XUE7_9ACTN</name>
<organism evidence="1 2">
    <name type="scientific">Paractinoplanes deccanensis</name>
    <dbReference type="NCBI Taxonomy" id="113561"/>
    <lineage>
        <taxon>Bacteria</taxon>
        <taxon>Bacillati</taxon>
        <taxon>Actinomycetota</taxon>
        <taxon>Actinomycetes</taxon>
        <taxon>Micromonosporales</taxon>
        <taxon>Micromonosporaceae</taxon>
        <taxon>Paractinoplanes</taxon>
    </lineage>
</organism>
<protein>
    <submittedName>
        <fullName evidence="1">Uncharacterized protein</fullName>
    </submittedName>
</protein>
<keyword evidence="2" id="KW-1185">Reference proteome</keyword>
<comment type="caution">
    <text evidence="1">The sequence shown here is derived from an EMBL/GenBank/DDBJ whole genome shotgun (WGS) entry which is preliminary data.</text>
</comment>
<dbReference type="Proteomes" id="UP000609879">
    <property type="component" value="Unassembled WGS sequence"/>
</dbReference>
<dbReference type="RefSeq" id="WP_239168399.1">
    <property type="nucleotide sequence ID" value="NZ_BAAABO010000004.1"/>
</dbReference>
<evidence type="ECO:0000313" key="1">
    <source>
        <dbReference type="EMBL" id="GID71374.1"/>
    </source>
</evidence>
<dbReference type="EMBL" id="BOMI01000001">
    <property type="protein sequence ID" value="GID71374.1"/>
    <property type="molecule type" value="Genomic_DNA"/>
</dbReference>
<proteinExistence type="predicted"/>